<keyword evidence="2" id="KW-1185">Reference proteome</keyword>
<dbReference type="EMBL" id="OOIL02006652">
    <property type="protein sequence ID" value="VFQ99287.1"/>
    <property type="molecule type" value="Genomic_DNA"/>
</dbReference>
<evidence type="ECO:0000313" key="1">
    <source>
        <dbReference type="EMBL" id="VFQ99287.1"/>
    </source>
</evidence>
<proteinExistence type="predicted"/>
<evidence type="ECO:0000313" key="2">
    <source>
        <dbReference type="Proteomes" id="UP000595140"/>
    </source>
</evidence>
<name>A0A484NFN1_9ASTE</name>
<organism evidence="1 2">
    <name type="scientific">Cuscuta campestris</name>
    <dbReference type="NCBI Taxonomy" id="132261"/>
    <lineage>
        <taxon>Eukaryota</taxon>
        <taxon>Viridiplantae</taxon>
        <taxon>Streptophyta</taxon>
        <taxon>Embryophyta</taxon>
        <taxon>Tracheophyta</taxon>
        <taxon>Spermatophyta</taxon>
        <taxon>Magnoliopsida</taxon>
        <taxon>eudicotyledons</taxon>
        <taxon>Gunneridae</taxon>
        <taxon>Pentapetalae</taxon>
        <taxon>asterids</taxon>
        <taxon>lamiids</taxon>
        <taxon>Solanales</taxon>
        <taxon>Convolvulaceae</taxon>
        <taxon>Cuscuteae</taxon>
        <taxon>Cuscuta</taxon>
        <taxon>Cuscuta subgen. Grammica</taxon>
        <taxon>Cuscuta sect. Cleistogrammica</taxon>
    </lineage>
</organism>
<accession>A0A484NFN1</accession>
<protein>
    <submittedName>
        <fullName evidence="1">Uncharacterized protein</fullName>
    </submittedName>
</protein>
<sequence length="73" mass="8122">MLFAILAAHCPTMRAYSPPTSHIFILFPIHLCPSISRNDLEDLKSLEGNLECACELCPFGAQMKGINKLFVEL</sequence>
<dbReference type="Proteomes" id="UP000595140">
    <property type="component" value="Unassembled WGS sequence"/>
</dbReference>
<reference evidence="1 2" key="1">
    <citation type="submission" date="2018-04" db="EMBL/GenBank/DDBJ databases">
        <authorList>
            <person name="Vogel A."/>
        </authorList>
    </citation>
    <scope>NUCLEOTIDE SEQUENCE [LARGE SCALE GENOMIC DNA]</scope>
</reference>
<dbReference type="AlphaFoldDB" id="A0A484NFN1"/>
<gene>
    <name evidence="1" type="ORF">CCAM_LOCUS41063</name>
</gene>